<keyword evidence="12" id="KW-1185">Reference proteome</keyword>
<gene>
    <name evidence="8" type="primary">ftsQ</name>
    <name evidence="11" type="ORF">ITI46_21595</name>
</gene>
<dbReference type="PANTHER" id="PTHR37820:SF1">
    <property type="entry name" value="CELL DIVISION PROTEIN FTSQ"/>
    <property type="match status" value="1"/>
</dbReference>
<dbReference type="PANTHER" id="PTHR37820">
    <property type="entry name" value="CELL DIVISION PROTEIN DIVIB"/>
    <property type="match status" value="1"/>
</dbReference>
<dbReference type="PROSITE" id="PS51779">
    <property type="entry name" value="POTRA"/>
    <property type="match status" value="1"/>
</dbReference>
<dbReference type="InterPro" id="IPR034746">
    <property type="entry name" value="POTRA"/>
</dbReference>
<keyword evidence="4 8" id="KW-0812">Transmembrane</keyword>
<evidence type="ECO:0000256" key="5">
    <source>
        <dbReference type="ARBA" id="ARBA00022989"/>
    </source>
</evidence>
<evidence type="ECO:0000256" key="7">
    <source>
        <dbReference type="ARBA" id="ARBA00023306"/>
    </source>
</evidence>
<evidence type="ECO:0000256" key="6">
    <source>
        <dbReference type="ARBA" id="ARBA00023136"/>
    </source>
</evidence>
<keyword evidence="5 8" id="KW-1133">Transmembrane helix</keyword>
<dbReference type="Gene3D" id="3.10.20.310">
    <property type="entry name" value="membrane protein fhac"/>
    <property type="match status" value="1"/>
</dbReference>
<name>A0ABS3XFR3_9ACTN</name>
<proteinExistence type="inferred from homology"/>
<dbReference type="InterPro" id="IPR005548">
    <property type="entry name" value="Cell_div_FtsQ/DivIB_C"/>
</dbReference>
<dbReference type="InterPro" id="IPR050487">
    <property type="entry name" value="FtsQ_DivIB"/>
</dbReference>
<feature type="domain" description="POTRA" evidence="10">
    <location>
        <begin position="111"/>
        <end position="180"/>
    </location>
</feature>
<dbReference type="EMBL" id="JADKMA010000116">
    <property type="protein sequence ID" value="MBO8194233.1"/>
    <property type="molecule type" value="Genomic_DNA"/>
</dbReference>
<reference evidence="11 12" key="1">
    <citation type="submission" date="2020-11" db="EMBL/GenBank/DDBJ databases">
        <title>Streptomyces spirodelae sp. nov., isolated from duckweed.</title>
        <authorList>
            <person name="Saimee Y."/>
            <person name="Duangmal K."/>
        </authorList>
    </citation>
    <scope>NUCLEOTIDE SEQUENCE [LARGE SCALE GENOMIC DNA]</scope>
    <source>
        <strain evidence="11 12">S16-07</strain>
    </source>
</reference>
<evidence type="ECO:0000256" key="4">
    <source>
        <dbReference type="ARBA" id="ARBA00022692"/>
    </source>
</evidence>
<comment type="caution">
    <text evidence="11">The sequence shown here is derived from an EMBL/GenBank/DDBJ whole genome shotgun (WGS) entry which is preliminary data.</text>
</comment>
<organism evidence="11 12">
    <name type="scientific">Streptomyces oryzae</name>
    <dbReference type="NCBI Taxonomy" id="1434886"/>
    <lineage>
        <taxon>Bacteria</taxon>
        <taxon>Bacillati</taxon>
        <taxon>Actinomycetota</taxon>
        <taxon>Actinomycetes</taxon>
        <taxon>Kitasatosporales</taxon>
        <taxon>Streptomycetaceae</taxon>
        <taxon>Streptomyces</taxon>
    </lineage>
</organism>
<feature type="compositionally biased region" description="Basic and acidic residues" evidence="9">
    <location>
        <begin position="59"/>
        <end position="76"/>
    </location>
</feature>
<feature type="region of interest" description="Disordered" evidence="9">
    <location>
        <begin position="12"/>
        <end position="76"/>
    </location>
</feature>
<dbReference type="InterPro" id="IPR013685">
    <property type="entry name" value="POTRA_FtsQ_type"/>
</dbReference>
<evidence type="ECO:0000256" key="1">
    <source>
        <dbReference type="ARBA" id="ARBA00004370"/>
    </source>
</evidence>
<keyword evidence="2 8" id="KW-1003">Cell membrane</keyword>
<feature type="transmembrane region" description="Helical" evidence="8">
    <location>
        <begin position="86"/>
        <end position="106"/>
    </location>
</feature>
<dbReference type="InterPro" id="IPR026579">
    <property type="entry name" value="FtsQ"/>
</dbReference>
<evidence type="ECO:0000256" key="3">
    <source>
        <dbReference type="ARBA" id="ARBA00022618"/>
    </source>
</evidence>
<dbReference type="Pfam" id="PF08478">
    <property type="entry name" value="POTRA_1"/>
    <property type="match status" value="1"/>
</dbReference>
<evidence type="ECO:0000256" key="2">
    <source>
        <dbReference type="ARBA" id="ARBA00022475"/>
    </source>
</evidence>
<comment type="subcellular location">
    <subcellularLocation>
        <location evidence="8">Cell membrane</location>
        <topology evidence="8">Single-pass type II membrane protein</topology>
    </subcellularLocation>
    <subcellularLocation>
        <location evidence="1">Membrane</location>
    </subcellularLocation>
    <text evidence="8">Localizes to the division septum.</text>
</comment>
<keyword evidence="7 8" id="KW-0131">Cell cycle</keyword>
<dbReference type="Pfam" id="PF03799">
    <property type="entry name" value="FtsQ_DivIB_C"/>
    <property type="match status" value="1"/>
</dbReference>
<keyword evidence="6 8" id="KW-0472">Membrane</keyword>
<protein>
    <recommendedName>
        <fullName evidence="8">Cell division protein FtsQ</fullName>
    </recommendedName>
</protein>
<evidence type="ECO:0000313" key="12">
    <source>
        <dbReference type="Proteomes" id="UP001519064"/>
    </source>
</evidence>
<comment type="similarity">
    <text evidence="8">Belongs to the FtsQ/DivIB family. FtsQ subfamily.</text>
</comment>
<evidence type="ECO:0000259" key="10">
    <source>
        <dbReference type="PROSITE" id="PS51779"/>
    </source>
</evidence>
<keyword evidence="3 8" id="KW-0132">Cell division</keyword>
<evidence type="ECO:0000313" key="11">
    <source>
        <dbReference type="EMBL" id="MBO8194233.1"/>
    </source>
</evidence>
<comment type="function">
    <text evidence="8">Essential cell division protein.</text>
</comment>
<sequence>MVLVVRAARAVRATGKPKASRGPEASGEAGAGRRRSRSADRRVQADPSAGARSGTGPGKRAEAGDHDPGNRPRPEGLRTRLRWRRLLLLLLALAVPLGGFGSWVLYGSPWLRVESVSVTGTRVLSEAEVSRAAAVPKGAPLITVDRAALQRRVREALPRVREVTAERSWPHGVTLDVTERRPELAMESGGKYTEVDAEGVRFATVGKPPKGIPLLVLEPDERVDERYFSAARLRREAARITHVLPDSVHRAVRTVRVRSYDNVALELTEGRTVRWGSAERGRAKAKALTALLKAAEDATHFDVTAPSAPAASGS</sequence>
<accession>A0ABS3XFR3</accession>
<evidence type="ECO:0000256" key="9">
    <source>
        <dbReference type="SAM" id="MobiDB-lite"/>
    </source>
</evidence>
<evidence type="ECO:0000256" key="8">
    <source>
        <dbReference type="HAMAP-Rule" id="MF_00911"/>
    </source>
</evidence>
<dbReference type="Proteomes" id="UP001519064">
    <property type="component" value="Unassembled WGS sequence"/>
</dbReference>
<dbReference type="HAMAP" id="MF_00911">
    <property type="entry name" value="FtsQ_subfam"/>
    <property type="match status" value="1"/>
</dbReference>